<keyword evidence="1" id="KW-1133">Transmembrane helix</keyword>
<keyword evidence="4" id="KW-1185">Reference proteome</keyword>
<sequence>MKKPILGKFSYFGRVASLFIAAAATFCLLVYVENPPLVFLLTKINFYLAWLLNTIIAYVVIRGSIWGTRWLDNHHPWQRSYRKRWPRQLLLAVSIPLLFCTLGVSVYFLLYQKNILETNYFTRYLFLDTLAIFLLNGALFFMYQRELSRRNKPERKSEVDQSLDFPLPLVEIAYLYAENKYCYAVGFDGIPEPMEISLTKALTALPEKQFHLVRRSHIVNRSAVMELIKRNNTIQLNLLMLLRLSIRVSRKEMHAFNTWWTEVEAQRHSESKKLD</sequence>
<dbReference type="OrthoDB" id="704230at2"/>
<keyword evidence="3" id="KW-0238">DNA-binding</keyword>
<accession>A0A285ZZP5</accession>
<protein>
    <submittedName>
        <fullName evidence="3">LytTr DNA-binding domain-containing protein</fullName>
    </submittedName>
</protein>
<evidence type="ECO:0000256" key="1">
    <source>
        <dbReference type="SAM" id="Phobius"/>
    </source>
</evidence>
<dbReference type="Proteomes" id="UP000219281">
    <property type="component" value="Unassembled WGS sequence"/>
</dbReference>
<feature type="domain" description="HTH LytTR-type" evidence="2">
    <location>
        <begin position="162"/>
        <end position="261"/>
    </location>
</feature>
<dbReference type="GO" id="GO:0003677">
    <property type="term" value="F:DNA binding"/>
    <property type="evidence" value="ECO:0007669"/>
    <property type="project" value="UniProtKB-KW"/>
</dbReference>
<feature type="transmembrane region" description="Helical" evidence="1">
    <location>
        <begin position="12"/>
        <end position="32"/>
    </location>
</feature>
<name>A0A285ZZP5_9SPHI</name>
<feature type="transmembrane region" description="Helical" evidence="1">
    <location>
        <begin position="44"/>
        <end position="61"/>
    </location>
</feature>
<gene>
    <name evidence="3" type="ORF">SAMN06297358_2097</name>
</gene>
<feature type="transmembrane region" description="Helical" evidence="1">
    <location>
        <begin position="89"/>
        <end position="111"/>
    </location>
</feature>
<dbReference type="AlphaFoldDB" id="A0A285ZZP5"/>
<dbReference type="Pfam" id="PF04397">
    <property type="entry name" value="LytTR"/>
    <property type="match status" value="1"/>
</dbReference>
<organism evidence="3 4">
    <name type="scientific">Pedobacter xixiisoli</name>
    <dbReference type="NCBI Taxonomy" id="1476464"/>
    <lineage>
        <taxon>Bacteria</taxon>
        <taxon>Pseudomonadati</taxon>
        <taxon>Bacteroidota</taxon>
        <taxon>Sphingobacteriia</taxon>
        <taxon>Sphingobacteriales</taxon>
        <taxon>Sphingobacteriaceae</taxon>
        <taxon>Pedobacter</taxon>
    </lineage>
</organism>
<dbReference type="RefSeq" id="WP_097131612.1">
    <property type="nucleotide sequence ID" value="NZ_OCMT01000002.1"/>
</dbReference>
<dbReference type="EMBL" id="OCMT01000002">
    <property type="protein sequence ID" value="SOD15122.1"/>
    <property type="molecule type" value="Genomic_DNA"/>
</dbReference>
<dbReference type="SMART" id="SM00850">
    <property type="entry name" value="LytTR"/>
    <property type="match status" value="1"/>
</dbReference>
<dbReference type="InterPro" id="IPR007492">
    <property type="entry name" value="LytTR_DNA-bd_dom"/>
</dbReference>
<evidence type="ECO:0000313" key="4">
    <source>
        <dbReference type="Proteomes" id="UP000219281"/>
    </source>
</evidence>
<proteinExistence type="predicted"/>
<dbReference type="Gene3D" id="2.40.50.1020">
    <property type="entry name" value="LytTr DNA-binding domain"/>
    <property type="match status" value="1"/>
</dbReference>
<keyword evidence="1" id="KW-0472">Membrane</keyword>
<evidence type="ECO:0000313" key="3">
    <source>
        <dbReference type="EMBL" id="SOD15122.1"/>
    </source>
</evidence>
<reference evidence="4" key="1">
    <citation type="submission" date="2017-09" db="EMBL/GenBank/DDBJ databases">
        <authorList>
            <person name="Varghese N."/>
            <person name="Submissions S."/>
        </authorList>
    </citation>
    <scope>NUCLEOTIDE SEQUENCE [LARGE SCALE GENOMIC DNA]</scope>
    <source>
        <strain evidence="4">CGMCC 1.12803</strain>
    </source>
</reference>
<keyword evidence="1" id="KW-0812">Transmembrane</keyword>
<evidence type="ECO:0000259" key="2">
    <source>
        <dbReference type="SMART" id="SM00850"/>
    </source>
</evidence>
<feature type="transmembrane region" description="Helical" evidence="1">
    <location>
        <begin position="123"/>
        <end position="143"/>
    </location>
</feature>